<accession>A0A0F7ZJN5</accession>
<dbReference type="Proteomes" id="UP000054481">
    <property type="component" value="Unassembled WGS sequence"/>
</dbReference>
<sequence length="179" mass="20538">MVVVDRLSKDRHFTPCRTKMKAYDLAMLFVRDIWKLHGLPDSIVSDRGPLFVSEFWKAVCHQNANAFLEQYLRQYVNFAQDDWDEWLPLAEFAARNVINDSTGMSPFFANTGYHPRMSFGPPRAIPHKAPKELTERCNQGNKFASKMHQITDLLRTNLLSAQASQERLANTTRSPAHAT</sequence>
<dbReference type="SUPFAM" id="SSF53098">
    <property type="entry name" value="Ribonuclease H-like"/>
    <property type="match status" value="1"/>
</dbReference>
<evidence type="ECO:0000313" key="2">
    <source>
        <dbReference type="Proteomes" id="UP000054481"/>
    </source>
</evidence>
<protein>
    <recommendedName>
        <fullName evidence="3">Integrase catalytic domain-containing protein</fullName>
    </recommendedName>
</protein>
<dbReference type="EMBL" id="KQ030679">
    <property type="protein sequence ID" value="KJZ69785.1"/>
    <property type="molecule type" value="Genomic_DNA"/>
</dbReference>
<dbReference type="PANTHER" id="PTHR45835:SF99">
    <property type="entry name" value="CHROMO DOMAIN-CONTAINING PROTEIN-RELATED"/>
    <property type="match status" value="1"/>
</dbReference>
<gene>
    <name evidence="1" type="ORF">HIM_10824</name>
</gene>
<dbReference type="GO" id="GO:0003676">
    <property type="term" value="F:nucleic acid binding"/>
    <property type="evidence" value="ECO:0007669"/>
    <property type="project" value="InterPro"/>
</dbReference>
<name>A0A0F7ZJN5_9HYPO</name>
<dbReference type="Gene3D" id="3.30.420.10">
    <property type="entry name" value="Ribonuclease H-like superfamily/Ribonuclease H"/>
    <property type="match status" value="2"/>
</dbReference>
<organism evidence="1 2">
    <name type="scientific">Hirsutella minnesotensis 3608</name>
    <dbReference type="NCBI Taxonomy" id="1043627"/>
    <lineage>
        <taxon>Eukaryota</taxon>
        <taxon>Fungi</taxon>
        <taxon>Dikarya</taxon>
        <taxon>Ascomycota</taxon>
        <taxon>Pezizomycotina</taxon>
        <taxon>Sordariomycetes</taxon>
        <taxon>Hypocreomycetidae</taxon>
        <taxon>Hypocreales</taxon>
        <taxon>Ophiocordycipitaceae</taxon>
        <taxon>Hirsutella</taxon>
    </lineage>
</organism>
<dbReference type="OrthoDB" id="5101518at2759"/>
<dbReference type="PANTHER" id="PTHR45835">
    <property type="entry name" value="YALI0A06105P"/>
    <property type="match status" value="1"/>
</dbReference>
<evidence type="ECO:0000313" key="1">
    <source>
        <dbReference type="EMBL" id="KJZ69785.1"/>
    </source>
</evidence>
<proteinExistence type="predicted"/>
<dbReference type="InterPro" id="IPR036397">
    <property type="entry name" value="RNaseH_sf"/>
</dbReference>
<dbReference type="InterPro" id="IPR012337">
    <property type="entry name" value="RNaseH-like_sf"/>
</dbReference>
<reference evidence="1 2" key="1">
    <citation type="journal article" date="2014" name="Genome Biol. Evol.">
        <title>Comparative genomics and transcriptomics analyses reveal divergent lifestyle features of nematode endoparasitic fungus Hirsutella minnesotensis.</title>
        <authorList>
            <person name="Lai Y."/>
            <person name="Liu K."/>
            <person name="Zhang X."/>
            <person name="Zhang X."/>
            <person name="Li K."/>
            <person name="Wang N."/>
            <person name="Shu C."/>
            <person name="Wu Y."/>
            <person name="Wang C."/>
            <person name="Bushley K.E."/>
            <person name="Xiang M."/>
            <person name="Liu X."/>
        </authorList>
    </citation>
    <scope>NUCLEOTIDE SEQUENCE [LARGE SCALE GENOMIC DNA]</scope>
    <source>
        <strain evidence="1 2">3608</strain>
    </source>
</reference>
<evidence type="ECO:0008006" key="3">
    <source>
        <dbReference type="Google" id="ProtNLM"/>
    </source>
</evidence>
<dbReference type="AlphaFoldDB" id="A0A0F7ZJN5"/>
<keyword evidence="2" id="KW-1185">Reference proteome</keyword>